<dbReference type="SUPFAM" id="SSF51735">
    <property type="entry name" value="NAD(P)-binding Rossmann-fold domains"/>
    <property type="match status" value="1"/>
</dbReference>
<dbReference type="InterPro" id="IPR036291">
    <property type="entry name" value="NAD(P)-bd_dom_sf"/>
</dbReference>
<proteinExistence type="inferred from homology"/>
<dbReference type="PANTHER" id="PTHR43658:SF8">
    <property type="entry name" value="17-BETA-HYDROXYSTEROID DEHYDROGENASE 14-RELATED"/>
    <property type="match status" value="1"/>
</dbReference>
<keyword evidence="2" id="KW-0560">Oxidoreductase</keyword>
<comment type="caution">
    <text evidence="5">The sequence shown here is derived from an EMBL/GenBank/DDBJ whole genome shotgun (WGS) entry which is preliminary data.</text>
</comment>
<evidence type="ECO:0000313" key="5">
    <source>
        <dbReference type="EMBL" id="KTB42408.1"/>
    </source>
</evidence>
<dbReference type="InterPro" id="IPR020904">
    <property type="entry name" value="Sc_DH/Rdtase_CS"/>
</dbReference>
<feature type="domain" description="Ketoreductase" evidence="4">
    <location>
        <begin position="6"/>
        <end position="204"/>
    </location>
</feature>
<dbReference type="SMART" id="SM00822">
    <property type="entry name" value="PKS_KR"/>
    <property type="match status" value="1"/>
</dbReference>
<dbReference type="GO" id="GO:0016491">
    <property type="term" value="F:oxidoreductase activity"/>
    <property type="evidence" value="ECO:0007669"/>
    <property type="project" value="UniProtKB-KW"/>
</dbReference>
<name>A0A0W0G1K2_MONRR</name>
<accession>A0A0W0G1K2</accession>
<dbReference type="PANTHER" id="PTHR43658">
    <property type="entry name" value="SHORT-CHAIN DEHYDROGENASE/REDUCTASE"/>
    <property type="match status" value="1"/>
</dbReference>
<comment type="similarity">
    <text evidence="3">Belongs to the short-chain dehydrogenases/reductases (SDR) family.</text>
</comment>
<dbReference type="Gene3D" id="3.40.50.720">
    <property type="entry name" value="NAD(P)-binding Rossmann-like Domain"/>
    <property type="match status" value="1"/>
</dbReference>
<dbReference type="eggNOG" id="KOG1199">
    <property type="taxonomic scope" value="Eukaryota"/>
</dbReference>
<dbReference type="PRINTS" id="PR00080">
    <property type="entry name" value="SDRFAMILY"/>
</dbReference>
<dbReference type="InterPro" id="IPR057326">
    <property type="entry name" value="KR_dom"/>
</dbReference>
<keyword evidence="1" id="KW-0521">NADP</keyword>
<protein>
    <recommendedName>
        <fullName evidence="4">Ketoreductase domain-containing protein</fullName>
    </recommendedName>
</protein>
<sequence>MKVANRTFIVSGGSSGLGLATVRELLSAQGYVAILDRKQPPSLDEIARDASSSTSRLLFIETNILKVDQVERAVEEVVSWTKETGAHLGGVIHGAGIAEAELLVSIKGEPHSQRIWDRVLGVNLNGTFHLTRLVAPHLIRVPPEDTADAERGVIVMISSTVAYEGLVGQIAYAASKGAIRSMTLPMARDLARYNVRVVTLAPGPFTTPMTGQFSPKVTEGLHRDAVLYPRRYGKAEEFAHTVKWILECPYVNGENHKLTGGLRVPSRLPARL</sequence>
<evidence type="ECO:0000313" key="6">
    <source>
        <dbReference type="Proteomes" id="UP000054988"/>
    </source>
</evidence>
<evidence type="ECO:0000256" key="1">
    <source>
        <dbReference type="ARBA" id="ARBA00022857"/>
    </source>
</evidence>
<reference evidence="5 6" key="1">
    <citation type="submission" date="2015-12" db="EMBL/GenBank/DDBJ databases">
        <title>Draft genome sequence of Moniliophthora roreri, the causal agent of frosty pod rot of cacao.</title>
        <authorList>
            <person name="Aime M.C."/>
            <person name="Diaz-Valderrama J.R."/>
            <person name="Kijpornyongpan T."/>
            <person name="Phillips-Mora W."/>
        </authorList>
    </citation>
    <scope>NUCLEOTIDE SEQUENCE [LARGE SCALE GENOMIC DNA]</scope>
    <source>
        <strain evidence="5 6">MCA 2952</strain>
    </source>
</reference>
<evidence type="ECO:0000256" key="2">
    <source>
        <dbReference type="ARBA" id="ARBA00023002"/>
    </source>
</evidence>
<dbReference type="PROSITE" id="PS00061">
    <property type="entry name" value="ADH_SHORT"/>
    <property type="match status" value="1"/>
</dbReference>
<evidence type="ECO:0000259" key="4">
    <source>
        <dbReference type="SMART" id="SM00822"/>
    </source>
</evidence>
<dbReference type="Pfam" id="PF00106">
    <property type="entry name" value="adh_short"/>
    <property type="match status" value="1"/>
</dbReference>
<dbReference type="PRINTS" id="PR00081">
    <property type="entry name" value="GDHRDH"/>
</dbReference>
<gene>
    <name evidence="5" type="ORF">WG66_4983</name>
</gene>
<dbReference type="AlphaFoldDB" id="A0A0W0G1K2"/>
<organism evidence="5 6">
    <name type="scientific">Moniliophthora roreri</name>
    <name type="common">Frosty pod rot fungus</name>
    <name type="synonym">Monilia roreri</name>
    <dbReference type="NCBI Taxonomy" id="221103"/>
    <lineage>
        <taxon>Eukaryota</taxon>
        <taxon>Fungi</taxon>
        <taxon>Dikarya</taxon>
        <taxon>Basidiomycota</taxon>
        <taxon>Agaricomycotina</taxon>
        <taxon>Agaricomycetes</taxon>
        <taxon>Agaricomycetidae</taxon>
        <taxon>Agaricales</taxon>
        <taxon>Marasmiineae</taxon>
        <taxon>Marasmiaceae</taxon>
        <taxon>Moniliophthora</taxon>
    </lineage>
</organism>
<dbReference type="Proteomes" id="UP000054988">
    <property type="component" value="Unassembled WGS sequence"/>
</dbReference>
<dbReference type="EMBL" id="LATX01001335">
    <property type="protein sequence ID" value="KTB42408.1"/>
    <property type="molecule type" value="Genomic_DNA"/>
</dbReference>
<evidence type="ECO:0000256" key="3">
    <source>
        <dbReference type="RuleBase" id="RU000363"/>
    </source>
</evidence>
<dbReference type="InterPro" id="IPR002347">
    <property type="entry name" value="SDR_fam"/>
</dbReference>